<dbReference type="RefSeq" id="WP_248206774.1">
    <property type="nucleotide sequence ID" value="NZ_JALNMH010000004.1"/>
</dbReference>
<dbReference type="Pfam" id="PF07759">
    <property type="entry name" value="DUF1615"/>
    <property type="match status" value="1"/>
</dbReference>
<keyword evidence="2" id="KW-1185">Reference proteome</keyword>
<proteinExistence type="predicted"/>
<dbReference type="PROSITE" id="PS51257">
    <property type="entry name" value="PROKAR_LIPOPROTEIN"/>
    <property type="match status" value="1"/>
</dbReference>
<gene>
    <name evidence="1" type="ORF">M0G41_06705</name>
</gene>
<evidence type="ECO:0000313" key="1">
    <source>
        <dbReference type="EMBL" id="MCK7593356.1"/>
    </source>
</evidence>
<organism evidence="1 2">
    <name type="scientific">Pseudomarimonas salicorniae</name>
    <dbReference type="NCBI Taxonomy" id="2933270"/>
    <lineage>
        <taxon>Bacteria</taxon>
        <taxon>Pseudomonadati</taxon>
        <taxon>Pseudomonadota</taxon>
        <taxon>Gammaproteobacteria</taxon>
        <taxon>Lysobacterales</taxon>
        <taxon>Lysobacteraceae</taxon>
        <taxon>Pseudomarimonas</taxon>
    </lineage>
</organism>
<name>A0ABT0GFP3_9GAMM</name>
<dbReference type="InterPro" id="IPR011673">
    <property type="entry name" value="DUF1615"/>
</dbReference>
<dbReference type="EMBL" id="JALNMH010000004">
    <property type="protein sequence ID" value="MCK7593356.1"/>
    <property type="molecule type" value="Genomic_DNA"/>
</dbReference>
<accession>A0ABT0GFP3</accession>
<comment type="caution">
    <text evidence="1">The sequence shown here is derived from an EMBL/GenBank/DDBJ whole genome shotgun (WGS) entry which is preliminary data.</text>
</comment>
<dbReference type="Proteomes" id="UP001431449">
    <property type="component" value="Unassembled WGS sequence"/>
</dbReference>
<sequence length="372" mass="41367">MRRPCRFLVACAVLLGLAACSTPPERRWPERTPAEVREQLIGLLPAKGVDREGWATDIEAAFRHLALLPSTDNLCAALAVIEQETGYRANPEVPGLPRIARQEIERRAARLKIPPVAVAAVLELPSGNGQRFEQRVAALRTEKDMSDLFEELIGRVPLGQALFASANPVRTGGSMQVSIEFAARHAAEHGYPYGAGLSIRDEVFTRRGGVYFGIAHLLQYPNSYDRHIYRYADFNAGWYASRNAAFQKALSLLSGQALAPDGDLRLPDQGLFDSRTARTEQVAISLAPQLGLPEWRVRRDLALENRFEFEQSETWRAVFAAADARAGKPLPRAVLPQIVLEGPKISRRLTTAWFANRVQSRYQQCINRAYAP</sequence>
<protein>
    <submittedName>
        <fullName evidence="1">DUF1615 domain-containing protein</fullName>
    </submittedName>
</protein>
<reference evidence="1" key="1">
    <citation type="submission" date="2022-04" db="EMBL/GenBank/DDBJ databases">
        <title>Lysobacter sp. CAU 1642 isolated from sea sand.</title>
        <authorList>
            <person name="Kim W."/>
        </authorList>
    </citation>
    <scope>NUCLEOTIDE SEQUENCE</scope>
    <source>
        <strain evidence="1">CAU 1642</strain>
    </source>
</reference>
<evidence type="ECO:0000313" key="2">
    <source>
        <dbReference type="Proteomes" id="UP001431449"/>
    </source>
</evidence>